<accession>A0ABY9RJ33</accession>
<sequence length="175" mass="19222">MSKHSLFASLCAMAVINTVTQPAVAQENAPPAAAKVLPQGLPTDLKALQLPQGIKVPKEVEEVTASLEALTQLQEKYIAIQEKIVALRQRKLALGKGDVNLLDAAKIGLLQSKLGIEKDQLKKIEFLKEIVKLRTESHARSQRKQKNGKNSEDDTLMQEVQLVAAQIELLKAEKK</sequence>
<proteinExistence type="predicted"/>
<dbReference type="EMBL" id="CP133720">
    <property type="protein sequence ID" value="WMW80290.1"/>
    <property type="molecule type" value="Genomic_DNA"/>
</dbReference>
<feature type="region of interest" description="Disordered" evidence="1">
    <location>
        <begin position="136"/>
        <end position="155"/>
    </location>
</feature>
<evidence type="ECO:0000256" key="1">
    <source>
        <dbReference type="SAM" id="MobiDB-lite"/>
    </source>
</evidence>
<name>A0ABY9RJ33_9BURK</name>
<dbReference type="RefSeq" id="WP_309481783.1">
    <property type="nucleotide sequence ID" value="NZ_CP133720.1"/>
</dbReference>
<evidence type="ECO:0000313" key="3">
    <source>
        <dbReference type="EMBL" id="WMW80290.1"/>
    </source>
</evidence>
<feature type="chain" id="PRO_5046016403" evidence="2">
    <location>
        <begin position="26"/>
        <end position="175"/>
    </location>
</feature>
<gene>
    <name evidence="3" type="ORF">RF679_16820</name>
</gene>
<organism evidence="3 4">
    <name type="scientific">Undibacterium cyanobacteriorum</name>
    <dbReference type="NCBI Taxonomy" id="3073561"/>
    <lineage>
        <taxon>Bacteria</taxon>
        <taxon>Pseudomonadati</taxon>
        <taxon>Pseudomonadota</taxon>
        <taxon>Betaproteobacteria</taxon>
        <taxon>Burkholderiales</taxon>
        <taxon>Oxalobacteraceae</taxon>
        <taxon>Undibacterium</taxon>
    </lineage>
</organism>
<dbReference type="Proteomes" id="UP001181355">
    <property type="component" value="Chromosome"/>
</dbReference>
<keyword evidence="4" id="KW-1185">Reference proteome</keyword>
<feature type="signal peptide" evidence="2">
    <location>
        <begin position="1"/>
        <end position="25"/>
    </location>
</feature>
<evidence type="ECO:0000256" key="2">
    <source>
        <dbReference type="SAM" id="SignalP"/>
    </source>
</evidence>
<evidence type="ECO:0000313" key="4">
    <source>
        <dbReference type="Proteomes" id="UP001181355"/>
    </source>
</evidence>
<reference evidence="3" key="1">
    <citation type="submission" date="2023-09" db="EMBL/GenBank/DDBJ databases">
        <title>Undibacterium sp. 20NA77.5 isolated from freshwater.</title>
        <authorList>
            <person name="Le V."/>
            <person name="Ko S.-R."/>
            <person name="Ahn C.-Y."/>
            <person name="Oh H.-M."/>
        </authorList>
    </citation>
    <scope>NUCLEOTIDE SEQUENCE</scope>
    <source>
        <strain evidence="3">20NA77.5</strain>
    </source>
</reference>
<keyword evidence="2" id="KW-0732">Signal</keyword>
<protein>
    <submittedName>
        <fullName evidence="3">Uncharacterized protein</fullName>
    </submittedName>
</protein>